<reference evidence="3 4" key="2">
    <citation type="journal article" date="2011" name="J. Bacteriol.">
        <title>Genome Sequence of Kosmotoga olearia Strain TBF 19.5.1, a Thermophilic Bacterium with a Wide Growth Temperature Range, Isolated from the Troll B Oil Platform in the North Sea.</title>
        <authorList>
            <person name="Swithers K.S."/>
            <person name="Dipippo J.L."/>
            <person name="Bruce D.C."/>
            <person name="Detter C."/>
            <person name="Tapia R."/>
            <person name="Han S."/>
            <person name="Goodwin L.A."/>
            <person name="Han J."/>
            <person name="Woyke T."/>
            <person name="Pitluck S."/>
            <person name="Pennacchio L."/>
            <person name="Nolan M."/>
            <person name="Mikhailova N."/>
            <person name="Land M.L."/>
            <person name="Nesbo C.L."/>
            <person name="Gogarten J.P."/>
            <person name="Noll K.M."/>
        </authorList>
    </citation>
    <scope>NUCLEOTIDE SEQUENCE [LARGE SCALE GENOMIC DNA]</scope>
    <source>
        <strain evidence="4">ATCC BAA-1733 / DSM 21960 / TBF 19.5.1</strain>
    </source>
</reference>
<name>C5CE95_KOSOT</name>
<dbReference type="InterPro" id="IPR004256">
    <property type="entry name" value="DUF234"/>
</dbReference>
<accession>C5CE95</accession>
<dbReference type="InterPro" id="IPR011579">
    <property type="entry name" value="ATPase_dom"/>
</dbReference>
<dbReference type="RefSeq" id="WP_012745000.1">
    <property type="nucleotide sequence ID" value="NC_012785.1"/>
</dbReference>
<dbReference type="eggNOG" id="COG1672">
    <property type="taxonomic scope" value="Bacteria"/>
</dbReference>
<dbReference type="OrthoDB" id="9813134at2"/>
<keyword evidence="4" id="KW-1185">Reference proteome</keyword>
<dbReference type="InterPro" id="IPR011335">
    <property type="entry name" value="Restrct_endonuc-II-like"/>
</dbReference>
<evidence type="ECO:0000259" key="1">
    <source>
        <dbReference type="Pfam" id="PF01637"/>
    </source>
</evidence>
<dbReference type="PANTHER" id="PTHR34704">
    <property type="entry name" value="ATPASE"/>
    <property type="match status" value="1"/>
</dbReference>
<feature type="domain" description="ATPase" evidence="1">
    <location>
        <begin position="2"/>
        <end position="202"/>
    </location>
</feature>
<dbReference type="InterPro" id="IPR027417">
    <property type="entry name" value="P-loop_NTPase"/>
</dbReference>
<dbReference type="EMBL" id="CP001634">
    <property type="protein sequence ID" value="ACR79213.1"/>
    <property type="molecule type" value="Genomic_DNA"/>
</dbReference>
<dbReference type="PANTHER" id="PTHR34704:SF1">
    <property type="entry name" value="ATPASE"/>
    <property type="match status" value="1"/>
</dbReference>
<dbReference type="SUPFAM" id="SSF52980">
    <property type="entry name" value="Restriction endonuclease-like"/>
    <property type="match status" value="1"/>
</dbReference>
<reference evidence="3 4" key="1">
    <citation type="submission" date="2009-06" db="EMBL/GenBank/DDBJ databases">
        <title>Complete sequence of Thermotogales bacterium TBF 19.5.1.</title>
        <authorList>
            <consortium name="US DOE Joint Genome Institute"/>
            <person name="Lucas S."/>
            <person name="Copeland A."/>
            <person name="Lapidus A."/>
            <person name="Glavina del Rio T."/>
            <person name="Tice H."/>
            <person name="Bruce D."/>
            <person name="Goodwin L."/>
            <person name="Pitluck S."/>
            <person name="Chertkov O."/>
            <person name="Brettin T."/>
            <person name="Detter J.C."/>
            <person name="Han C."/>
            <person name="Schmutz J."/>
            <person name="Larimer F."/>
            <person name="Land M."/>
            <person name="Hauser L."/>
            <person name="Kyrpides N."/>
            <person name="Ovchinnikova G."/>
            <person name="Noll K."/>
        </authorList>
    </citation>
    <scope>NUCLEOTIDE SEQUENCE [LARGE SCALE GENOMIC DNA]</scope>
    <source>
        <strain evidence="4">ATCC BAA-1733 / DSM 21960 / TBF 19.5.1</strain>
    </source>
</reference>
<feature type="domain" description="DUF234" evidence="2">
    <location>
        <begin position="311"/>
        <end position="408"/>
    </location>
</feature>
<protein>
    <submittedName>
        <fullName evidence="3">ATPase</fullName>
    </submittedName>
</protein>
<evidence type="ECO:0000259" key="2">
    <source>
        <dbReference type="Pfam" id="PF03008"/>
    </source>
</evidence>
<proteinExistence type="predicted"/>
<evidence type="ECO:0000313" key="4">
    <source>
        <dbReference type="Proteomes" id="UP000002382"/>
    </source>
</evidence>
<dbReference type="STRING" id="521045.Kole_0490"/>
<dbReference type="Proteomes" id="UP000002382">
    <property type="component" value="Chromosome"/>
</dbReference>
<dbReference type="SUPFAM" id="SSF52540">
    <property type="entry name" value="P-loop containing nucleoside triphosphate hydrolases"/>
    <property type="match status" value="1"/>
</dbReference>
<dbReference type="Pfam" id="PF03008">
    <property type="entry name" value="DUF234"/>
    <property type="match status" value="1"/>
</dbReference>
<dbReference type="HOGENOM" id="CLU_041137_3_0_0"/>
<dbReference type="GO" id="GO:0005524">
    <property type="term" value="F:ATP binding"/>
    <property type="evidence" value="ECO:0007669"/>
    <property type="project" value="InterPro"/>
</dbReference>
<sequence>MFIGRRMELEKLDRLWKKGNFQLVVVYGRRRVGKTTLLKKFSEGKNSIFFVCDEVNEKVMLDSFSKFVLEHFGLSETIAPFESWEKVFRFIGERARKEQLLLVIDEFPYMVNASPEVPSLLQRMIDHEFANSKLFIALCGSSIGFMEKEVLGSKSPLFGRRTAQFKIEPFNYLEASNFFPSLGAEEKVITYGILGGVPQYLLKWDEALSIKQNIMNNFLDTSAYLYEEPRFLLKQELREPALYNAIIETIAFGASRLNDIANKIGQRNDKTGKYIKILMELEIVGKEIPVTEKENSKKSLYFIRDELFRFWYTFIFPNRTLVETGMSEYILNSKILPGLSEYTGKTFERVCADFVKRKNAKGEFTVRLEKIGRWWGNNPFKKRQEEIDIVGLGNEGMLFGECKWQNRKVDISDLNKLVEKSELFNTEKKIYVLFSKSGFTYKLLERAKNDETIRLYTLEELFE</sequence>
<gene>
    <name evidence="3" type="ordered locus">Kole_0490</name>
</gene>
<dbReference type="Gene3D" id="3.40.50.300">
    <property type="entry name" value="P-loop containing nucleotide triphosphate hydrolases"/>
    <property type="match status" value="1"/>
</dbReference>
<dbReference type="Pfam" id="PF01637">
    <property type="entry name" value="ATPase_2"/>
    <property type="match status" value="1"/>
</dbReference>
<organism evidence="3 4">
    <name type="scientific">Kosmotoga olearia (strain ATCC BAA-1733 / DSM 21960 / TBF 19.5.1)</name>
    <dbReference type="NCBI Taxonomy" id="521045"/>
    <lineage>
        <taxon>Bacteria</taxon>
        <taxon>Thermotogati</taxon>
        <taxon>Thermotogota</taxon>
        <taxon>Thermotogae</taxon>
        <taxon>Kosmotogales</taxon>
        <taxon>Kosmotogaceae</taxon>
        <taxon>Kosmotoga</taxon>
    </lineage>
</organism>
<dbReference type="AlphaFoldDB" id="C5CE95"/>
<dbReference type="KEGG" id="kol:Kole_0490"/>
<evidence type="ECO:0000313" key="3">
    <source>
        <dbReference type="EMBL" id="ACR79213.1"/>
    </source>
</evidence>